<dbReference type="AlphaFoldDB" id="A0A371FF47"/>
<protein>
    <recommendedName>
        <fullName evidence="1">Reverse transcriptase Ty1/copia-type domain-containing protein</fullName>
    </recommendedName>
</protein>
<dbReference type="Proteomes" id="UP000257109">
    <property type="component" value="Unassembled WGS sequence"/>
</dbReference>
<organism evidence="2 3">
    <name type="scientific">Mucuna pruriens</name>
    <name type="common">Velvet bean</name>
    <name type="synonym">Dolichos pruriens</name>
    <dbReference type="NCBI Taxonomy" id="157652"/>
    <lineage>
        <taxon>Eukaryota</taxon>
        <taxon>Viridiplantae</taxon>
        <taxon>Streptophyta</taxon>
        <taxon>Embryophyta</taxon>
        <taxon>Tracheophyta</taxon>
        <taxon>Spermatophyta</taxon>
        <taxon>Magnoliopsida</taxon>
        <taxon>eudicotyledons</taxon>
        <taxon>Gunneridae</taxon>
        <taxon>Pentapetalae</taxon>
        <taxon>rosids</taxon>
        <taxon>fabids</taxon>
        <taxon>Fabales</taxon>
        <taxon>Fabaceae</taxon>
        <taxon>Papilionoideae</taxon>
        <taxon>50 kb inversion clade</taxon>
        <taxon>NPAAA clade</taxon>
        <taxon>indigoferoid/millettioid clade</taxon>
        <taxon>Phaseoleae</taxon>
        <taxon>Mucuna</taxon>
    </lineage>
</organism>
<feature type="domain" description="Reverse transcriptase Ty1/copia-type" evidence="1">
    <location>
        <begin position="300"/>
        <end position="460"/>
    </location>
</feature>
<dbReference type="InterPro" id="IPR013103">
    <property type="entry name" value="RVT_2"/>
</dbReference>
<evidence type="ECO:0000313" key="2">
    <source>
        <dbReference type="EMBL" id="RDX76925.1"/>
    </source>
</evidence>
<proteinExistence type="predicted"/>
<accession>A0A371FF47</accession>
<sequence>MLVVTKITNHELVIHQSILLNFTKRFFNPIISHDDICRPTYPPCGLFRYFMVLIDAPTSWSHVCLLLTRNQKINSWKRISVEIELSLSHLNPHTKEYGLKVQKVIHLRSLVNQSPNAFLDPKRVTKSHIPVANAPIRIDVPVGQSNIANESQARMKHGRLIDSKYKNTRVRKGVKRQNDQNEDIETAKDFLDIINIIILKETQGLIFEETYSPVVDASTFRYLISFVSYEGLNLRLMDIDIAYLYDSLDNDIYMILLEGFNMPNNLGSREGYLIKLNKSFYGLKQLVHMWYNHLSEYLLKEVLVAQGFSQRPGMDFEETYSPVMDARLNLHLMNVVIIYLYGSLDNDIYIKLREGFNMLNSLGSREGYLIKLNKSLYGIKQLRHMLYNQLGGEYLLKEGYVPICSPICMRRSGNEFTIIVVYVDSINIIRTPKELLKAIGCLKKEFEMKVLGKTKFCLGL</sequence>
<name>A0A371FF47_MUCPR</name>
<dbReference type="OrthoDB" id="1712839at2759"/>
<comment type="caution">
    <text evidence="2">The sequence shown here is derived from an EMBL/GenBank/DDBJ whole genome shotgun (WGS) entry which is preliminary data.</text>
</comment>
<evidence type="ECO:0000313" key="3">
    <source>
        <dbReference type="Proteomes" id="UP000257109"/>
    </source>
</evidence>
<reference evidence="2" key="1">
    <citation type="submission" date="2018-05" db="EMBL/GenBank/DDBJ databases">
        <title>Draft genome of Mucuna pruriens seed.</title>
        <authorList>
            <person name="Nnadi N.E."/>
            <person name="Vos R."/>
            <person name="Hasami M.H."/>
            <person name="Devisetty U.K."/>
            <person name="Aguiy J.C."/>
        </authorList>
    </citation>
    <scope>NUCLEOTIDE SEQUENCE [LARGE SCALE GENOMIC DNA]</scope>
    <source>
        <strain evidence="2">JCA_2017</strain>
    </source>
</reference>
<dbReference type="Pfam" id="PF07727">
    <property type="entry name" value="RVT_2"/>
    <property type="match status" value="1"/>
</dbReference>
<gene>
    <name evidence="2" type="ORF">CR513_43037</name>
</gene>
<feature type="non-terminal residue" evidence="2">
    <location>
        <position position="1"/>
    </location>
</feature>
<evidence type="ECO:0000259" key="1">
    <source>
        <dbReference type="Pfam" id="PF07727"/>
    </source>
</evidence>
<keyword evidence="3" id="KW-1185">Reference proteome</keyword>
<dbReference type="EMBL" id="QJKJ01009336">
    <property type="protein sequence ID" value="RDX76925.1"/>
    <property type="molecule type" value="Genomic_DNA"/>
</dbReference>